<evidence type="ECO:0000256" key="1">
    <source>
        <dbReference type="SAM" id="MobiDB-lite"/>
    </source>
</evidence>
<protein>
    <submittedName>
        <fullName evidence="4">Helix-turn-helix domain protein</fullName>
    </submittedName>
</protein>
<dbReference type="InterPro" id="IPR009061">
    <property type="entry name" value="DNA-bd_dom_put_sf"/>
</dbReference>
<evidence type="ECO:0000313" key="7">
    <source>
        <dbReference type="Proteomes" id="UP000501926"/>
    </source>
</evidence>
<accession>Q1Q190</accession>
<name>Q1Q190_KUEST</name>
<evidence type="ECO:0000313" key="6">
    <source>
        <dbReference type="Proteomes" id="UP000221734"/>
    </source>
</evidence>
<dbReference type="SUPFAM" id="SSF46955">
    <property type="entry name" value="Putative DNA-binding domain"/>
    <property type="match status" value="1"/>
</dbReference>
<dbReference type="RefSeq" id="WP_099324405.1">
    <property type="nucleotide sequence ID" value="NZ_CP049055.1"/>
</dbReference>
<dbReference type="GO" id="GO:0003677">
    <property type="term" value="F:DNA binding"/>
    <property type="evidence" value="ECO:0007669"/>
    <property type="project" value="InterPro"/>
</dbReference>
<keyword evidence="6" id="KW-1185">Reference proteome</keyword>
<dbReference type="KEGG" id="kst:KSMBR1_1098"/>
<evidence type="ECO:0000313" key="4">
    <source>
        <dbReference type="EMBL" id="QII10805.1"/>
    </source>
</evidence>
<proteinExistence type="predicted"/>
<evidence type="ECO:0000313" key="5">
    <source>
        <dbReference type="EMBL" id="SOH03601.1"/>
    </source>
</evidence>
<reference evidence="4 7" key="5">
    <citation type="submission" date="2020-02" db="EMBL/GenBank/DDBJ databases">
        <title>Newly sequenced genome of strain CSTR1 showed variability in Candidatus Kuenenia stuttgartiensis genomes.</title>
        <authorList>
            <person name="Ding C."/>
            <person name="Adrian L."/>
        </authorList>
    </citation>
    <scope>NUCLEOTIDE SEQUENCE [LARGE SCALE GENOMIC DNA]</scope>
    <source>
        <strain evidence="4 7">CSTR1</strain>
    </source>
</reference>
<dbReference type="EMBL" id="CT573071">
    <property type="protein sequence ID" value="CAJ73776.1"/>
    <property type="molecule type" value="Genomic_DNA"/>
</dbReference>
<feature type="domain" description="Helix-turn-helix" evidence="2">
    <location>
        <begin position="2"/>
        <end position="52"/>
    </location>
</feature>
<organism evidence="3">
    <name type="scientific">Kuenenia stuttgartiensis</name>
    <dbReference type="NCBI Taxonomy" id="174633"/>
    <lineage>
        <taxon>Bacteria</taxon>
        <taxon>Pseudomonadati</taxon>
        <taxon>Planctomycetota</taxon>
        <taxon>Candidatus Brocadiia</taxon>
        <taxon>Candidatus Brocadiales</taxon>
        <taxon>Candidatus Brocadiaceae</taxon>
        <taxon>Candidatus Kuenenia</taxon>
    </lineage>
</organism>
<dbReference type="OrthoDB" id="9805928at2"/>
<dbReference type="Proteomes" id="UP000501926">
    <property type="component" value="Chromosome"/>
</dbReference>
<evidence type="ECO:0000313" key="3">
    <source>
        <dbReference type="EMBL" id="CAJ73776.1"/>
    </source>
</evidence>
<feature type="region of interest" description="Disordered" evidence="1">
    <location>
        <begin position="58"/>
        <end position="78"/>
    </location>
</feature>
<dbReference type="Pfam" id="PF12728">
    <property type="entry name" value="HTH_17"/>
    <property type="match status" value="1"/>
</dbReference>
<dbReference type="InterPro" id="IPR010093">
    <property type="entry name" value="SinI_DNA-bd"/>
</dbReference>
<sequence length="78" mass="9157">MWYTTTQTAQRIGIDRKTLMRYLKEGRIKGYRIGGRTKFMEGDIHEYLEGNRINNGYPSCNNKEKRSGISTKRIRQAV</sequence>
<dbReference type="EMBL" id="LT934425">
    <property type="protein sequence ID" value="SOH03601.1"/>
    <property type="molecule type" value="Genomic_DNA"/>
</dbReference>
<dbReference type="EMBL" id="CP049055">
    <property type="protein sequence ID" value="QII10805.1"/>
    <property type="molecule type" value="Genomic_DNA"/>
</dbReference>
<reference evidence="6" key="4">
    <citation type="submission" date="2017-10" db="EMBL/GenBank/DDBJ databases">
        <authorList>
            <person name="Frank J."/>
        </authorList>
    </citation>
    <scope>NUCLEOTIDE SEQUENCE [LARGE SCALE GENOMIC DNA]</scope>
</reference>
<reference evidence="3" key="2">
    <citation type="submission" date="2006-01" db="EMBL/GenBank/DDBJ databases">
        <authorList>
            <person name="Genoscope"/>
        </authorList>
    </citation>
    <scope>NUCLEOTIDE SEQUENCE</scope>
</reference>
<dbReference type="NCBIfam" id="TIGR01764">
    <property type="entry name" value="excise"/>
    <property type="match status" value="1"/>
</dbReference>
<dbReference type="Proteomes" id="UP000221734">
    <property type="component" value="Chromosome Kuenenia_stuttgartiensis_MBR1"/>
</dbReference>
<reference evidence="5" key="3">
    <citation type="submission" date="2017-10" db="EMBL/GenBank/DDBJ databases">
        <authorList>
            <person name="Banno H."/>
            <person name="Chua N.-H."/>
        </authorList>
    </citation>
    <scope>NUCLEOTIDE SEQUENCE [LARGE SCALE GENOMIC DNA]</scope>
    <source>
        <strain evidence="5">Kuenenia_mbr1_ru-nijmegen</strain>
    </source>
</reference>
<reference evidence="3" key="1">
    <citation type="journal article" date="2006" name="Nature">
        <title>Deciphering the evolution and metabolism of an anammox bacterium from a community genome.</title>
        <authorList>
            <person name="Strous M."/>
            <person name="Pelletier E."/>
            <person name="Mangenot S."/>
            <person name="Rattei T."/>
            <person name="Lehner A."/>
            <person name="Taylor M.W."/>
            <person name="Horn M."/>
            <person name="Daims H."/>
            <person name="Bartol-Mavel D."/>
            <person name="Wincker P."/>
            <person name="Barbe V."/>
            <person name="Fonknechten N."/>
            <person name="Vallenet D."/>
            <person name="Segurens B."/>
            <person name="Schenowitz-Truong C."/>
            <person name="Medigue C."/>
            <person name="Collingro A."/>
            <person name="Snel B."/>
            <person name="Dutilh B.E."/>
            <person name="OpDenCamp H.J.M."/>
            <person name="vanDerDrift C."/>
            <person name="Cirpus I."/>
            <person name="vanDePas-Schoonen K.T."/>
            <person name="Harhangi H.R."/>
            <person name="vanNiftrik L."/>
            <person name="Schmid M."/>
            <person name="Keltjens J."/>
            <person name="vanDeVossenberg J."/>
            <person name="Kartal B."/>
            <person name="Meier H."/>
            <person name="Frishman D."/>
            <person name="Huynen M.A."/>
            <person name="Mewes H."/>
            <person name="Weissenbach J."/>
            <person name="Jetten M.S.M."/>
            <person name="Wagner M."/>
            <person name="LePaslier D."/>
        </authorList>
    </citation>
    <scope>NUCLEOTIDE SEQUENCE</scope>
</reference>
<dbReference type="InterPro" id="IPR041657">
    <property type="entry name" value="HTH_17"/>
</dbReference>
<dbReference type="AlphaFoldDB" id="Q1Q190"/>
<evidence type="ECO:0000259" key="2">
    <source>
        <dbReference type="Pfam" id="PF12728"/>
    </source>
</evidence>
<gene>
    <name evidence="4" type="ORF">KsCSTR_14260</name>
    <name evidence="5" type="ORF">KSMBR1_1098</name>
    <name evidence="3" type="ORF">kuste3021</name>
</gene>